<name>A0A923KNE2_9BURK</name>
<evidence type="ECO:0008006" key="3">
    <source>
        <dbReference type="Google" id="ProtNLM"/>
    </source>
</evidence>
<proteinExistence type="predicted"/>
<organism evidence="1 2">
    <name type="scientific">Undibacterium nitidum</name>
    <dbReference type="NCBI Taxonomy" id="2762298"/>
    <lineage>
        <taxon>Bacteria</taxon>
        <taxon>Pseudomonadati</taxon>
        <taxon>Pseudomonadota</taxon>
        <taxon>Betaproteobacteria</taxon>
        <taxon>Burkholderiales</taxon>
        <taxon>Oxalobacteraceae</taxon>
        <taxon>Undibacterium</taxon>
    </lineage>
</organism>
<dbReference type="AlphaFoldDB" id="A0A923KNE2"/>
<sequence>MSFVPLLLDRFDIRADLSEIDVERLIHAPNLTVVQTRRPLSCQSWALLNDRLIKRRPEIQIRIYDQGLSQFDLSILEYLPDVENLELDYLQSVSNFNFVLRLQKLKSISVDIFNLETFEFLESLPQDIEKVSLGKTKSKKPSLKGLAKLKNIRELHIEGQAKDIHAIGELCKLEKLVLRSVTSCDIRFIRSLPRLWSLEIKLGGISDLSPLAGLANLKYLELWQVRGLSNLSVLGSLTGLQFLFLQSLINVTELPDMRSLKALRRVYLESMKGLQNLDGLAKAPVLEEFIHLCALNFDPEHYESLIGMPSLRRGFFGVSNEKKNKRVEALMKEHGVEQYKHEVFQFR</sequence>
<dbReference type="Proteomes" id="UP000627446">
    <property type="component" value="Unassembled WGS sequence"/>
</dbReference>
<accession>A0A923KNE2</accession>
<reference evidence="1" key="1">
    <citation type="submission" date="2020-08" db="EMBL/GenBank/DDBJ databases">
        <title>Novel species isolated from subtropical streams in China.</title>
        <authorList>
            <person name="Lu H."/>
        </authorList>
    </citation>
    <scope>NUCLEOTIDE SEQUENCE</scope>
    <source>
        <strain evidence="1">LX22W</strain>
    </source>
</reference>
<keyword evidence="2" id="KW-1185">Reference proteome</keyword>
<dbReference type="RefSeq" id="WP_186914937.1">
    <property type="nucleotide sequence ID" value="NZ_JACOFZ010000001.1"/>
</dbReference>
<dbReference type="SUPFAM" id="SSF52058">
    <property type="entry name" value="L domain-like"/>
    <property type="match status" value="1"/>
</dbReference>
<dbReference type="EMBL" id="JACOFZ010000001">
    <property type="protein sequence ID" value="MBC3880563.1"/>
    <property type="molecule type" value="Genomic_DNA"/>
</dbReference>
<protein>
    <recommendedName>
        <fullName evidence="3">Leucine-rich repeat domain-containing protein</fullName>
    </recommendedName>
</protein>
<evidence type="ECO:0000313" key="1">
    <source>
        <dbReference type="EMBL" id="MBC3880563.1"/>
    </source>
</evidence>
<gene>
    <name evidence="1" type="ORF">H8K36_04200</name>
</gene>
<dbReference type="Gene3D" id="3.80.10.10">
    <property type="entry name" value="Ribonuclease Inhibitor"/>
    <property type="match status" value="1"/>
</dbReference>
<evidence type="ECO:0000313" key="2">
    <source>
        <dbReference type="Proteomes" id="UP000627446"/>
    </source>
</evidence>
<dbReference type="InterPro" id="IPR032675">
    <property type="entry name" value="LRR_dom_sf"/>
</dbReference>
<comment type="caution">
    <text evidence="1">The sequence shown here is derived from an EMBL/GenBank/DDBJ whole genome shotgun (WGS) entry which is preliminary data.</text>
</comment>